<accession>A0ACC3P143</accession>
<protein>
    <submittedName>
        <fullName evidence="1">Uncharacterized protein</fullName>
    </submittedName>
</protein>
<gene>
    <name evidence="1" type="ORF">LTR37_000183</name>
</gene>
<evidence type="ECO:0000313" key="2">
    <source>
        <dbReference type="Proteomes" id="UP001281147"/>
    </source>
</evidence>
<organism evidence="1 2">
    <name type="scientific">Vermiconidia calcicola</name>
    <dbReference type="NCBI Taxonomy" id="1690605"/>
    <lineage>
        <taxon>Eukaryota</taxon>
        <taxon>Fungi</taxon>
        <taxon>Dikarya</taxon>
        <taxon>Ascomycota</taxon>
        <taxon>Pezizomycotina</taxon>
        <taxon>Dothideomycetes</taxon>
        <taxon>Dothideomycetidae</taxon>
        <taxon>Mycosphaerellales</taxon>
        <taxon>Extremaceae</taxon>
        <taxon>Vermiconidia</taxon>
    </lineage>
</organism>
<dbReference type="Proteomes" id="UP001281147">
    <property type="component" value="Unassembled WGS sequence"/>
</dbReference>
<evidence type="ECO:0000313" key="1">
    <source>
        <dbReference type="EMBL" id="KAK3726035.1"/>
    </source>
</evidence>
<reference evidence="1" key="1">
    <citation type="submission" date="2023-07" db="EMBL/GenBank/DDBJ databases">
        <title>Black Yeasts Isolated from many extreme environments.</title>
        <authorList>
            <person name="Coleine C."/>
            <person name="Stajich J.E."/>
            <person name="Selbmann L."/>
        </authorList>
    </citation>
    <scope>NUCLEOTIDE SEQUENCE</scope>
    <source>
        <strain evidence="1">CCFEE 5714</strain>
    </source>
</reference>
<name>A0ACC3P143_9PEZI</name>
<keyword evidence="2" id="KW-1185">Reference proteome</keyword>
<proteinExistence type="predicted"/>
<dbReference type="EMBL" id="JAUTXU010000001">
    <property type="protein sequence ID" value="KAK3726035.1"/>
    <property type="molecule type" value="Genomic_DNA"/>
</dbReference>
<comment type="caution">
    <text evidence="1">The sequence shown here is derived from an EMBL/GenBank/DDBJ whole genome shotgun (WGS) entry which is preliminary data.</text>
</comment>
<sequence>MSAIQAILPIFQTVVIISLAFVAGIATSLRYWVIPTIMHRENTSRNEIAQFDATIRLGEKYLMPSSRILMASLLSLAALTALHPDTAVAARWKYHAAAGVVLIQAAWWEIVFIFPINAEVRAMGEKFFGGNGDQSLPEGEQKKLNSLLTSWNNLHVGRIMTPLLAAIISLAGVI</sequence>